<evidence type="ECO:0000259" key="3">
    <source>
        <dbReference type="Pfam" id="PF25583"/>
    </source>
</evidence>
<dbReference type="Proteomes" id="UP001580407">
    <property type="component" value="Unassembled WGS sequence"/>
</dbReference>
<evidence type="ECO:0000259" key="2">
    <source>
        <dbReference type="Pfam" id="PF13280"/>
    </source>
</evidence>
<evidence type="ECO:0000259" key="1">
    <source>
        <dbReference type="Pfam" id="PF08279"/>
    </source>
</evidence>
<dbReference type="InterPro" id="IPR026881">
    <property type="entry name" value="WYL_dom"/>
</dbReference>
<dbReference type="Pfam" id="PF08279">
    <property type="entry name" value="HTH_11"/>
    <property type="match status" value="1"/>
</dbReference>
<dbReference type="InterPro" id="IPR057727">
    <property type="entry name" value="WCX_dom"/>
</dbReference>
<dbReference type="InterPro" id="IPR013196">
    <property type="entry name" value="HTH_11"/>
</dbReference>
<comment type="caution">
    <text evidence="4">The sequence shown here is derived from an EMBL/GenBank/DDBJ whole genome shotgun (WGS) entry which is preliminary data.</text>
</comment>
<gene>
    <name evidence="4" type="ORF">ACE3NQ_22725</name>
</gene>
<feature type="domain" description="WYL" evidence="2">
    <location>
        <begin position="139"/>
        <end position="204"/>
    </location>
</feature>
<accession>A0ABV5BDN2</accession>
<protein>
    <submittedName>
        <fullName evidence="4">Helix-turn-helix transcriptional regulator</fullName>
    </submittedName>
</protein>
<dbReference type="InterPro" id="IPR036390">
    <property type="entry name" value="WH_DNA-bd_sf"/>
</dbReference>
<feature type="domain" description="WCX" evidence="3">
    <location>
        <begin position="231"/>
        <end position="308"/>
    </location>
</feature>
<name>A0ABV5BDN2_9BACL</name>
<dbReference type="InterPro" id="IPR051534">
    <property type="entry name" value="CBASS_pafABC_assoc_protein"/>
</dbReference>
<dbReference type="Pfam" id="PF13280">
    <property type="entry name" value="WYL"/>
    <property type="match status" value="1"/>
</dbReference>
<keyword evidence="5" id="KW-1185">Reference proteome</keyword>
<dbReference type="PANTHER" id="PTHR34580">
    <property type="match status" value="1"/>
</dbReference>
<dbReference type="EMBL" id="JBHILM010000030">
    <property type="protein sequence ID" value="MFB5683730.1"/>
    <property type="molecule type" value="Genomic_DNA"/>
</dbReference>
<evidence type="ECO:0000313" key="4">
    <source>
        <dbReference type="EMBL" id="MFB5683730.1"/>
    </source>
</evidence>
<dbReference type="InterPro" id="IPR028349">
    <property type="entry name" value="PafC-like"/>
</dbReference>
<reference evidence="4 5" key="1">
    <citation type="submission" date="2024-09" db="EMBL/GenBank/DDBJ databases">
        <authorList>
            <person name="Ruan L."/>
        </authorList>
    </citation>
    <scope>NUCLEOTIDE SEQUENCE [LARGE SCALE GENOMIC DNA]</scope>
    <source>
        <strain evidence="4 5">D33</strain>
    </source>
</reference>
<proteinExistence type="predicted"/>
<dbReference type="PIRSF" id="PIRSF016838">
    <property type="entry name" value="PafC"/>
    <property type="match status" value="1"/>
</dbReference>
<evidence type="ECO:0000313" key="5">
    <source>
        <dbReference type="Proteomes" id="UP001580407"/>
    </source>
</evidence>
<dbReference type="SUPFAM" id="SSF46785">
    <property type="entry name" value="Winged helix' DNA-binding domain"/>
    <property type="match status" value="1"/>
</dbReference>
<sequence length="322" mass="37028">MTKTKLLFDLILYVNAKRSFTAQDVAHEFGISVRTAHRYLADIAEIGVPLYTEPGRGGGYRVLNNRLLPPIMFDEEEAFAIFFAFQALKYYQSLPFDIHIASVSGKLYAGLPDDTKRKVDQLDLVLAFWNKKRSVPSPYLKEIIEAAAAHQLLNIEYVSKSENTLKEVAPIGIYAYDGFWYMPAFDRAHGEIRLFRTDRIVSLERTQQPFTLPIHLSDWLESYTAQSLEAPMRLYVELNREGLRQCRSQPWLEPHITEINPEQGYIETVIDKNELEFVTNYFFQLGTAAKVIEPIEIVNRICTQARELVRHYASEGTSYEGC</sequence>
<organism evidence="4 5">
    <name type="scientific">Paenibacillus terreus</name>
    <dbReference type="NCBI Taxonomy" id="1387834"/>
    <lineage>
        <taxon>Bacteria</taxon>
        <taxon>Bacillati</taxon>
        <taxon>Bacillota</taxon>
        <taxon>Bacilli</taxon>
        <taxon>Bacillales</taxon>
        <taxon>Paenibacillaceae</taxon>
        <taxon>Paenibacillus</taxon>
    </lineage>
</organism>
<dbReference type="RefSeq" id="WP_375527458.1">
    <property type="nucleotide sequence ID" value="NZ_JBHILM010000030.1"/>
</dbReference>
<dbReference type="PANTHER" id="PTHR34580:SF9">
    <property type="entry name" value="SLL5097 PROTEIN"/>
    <property type="match status" value="1"/>
</dbReference>
<feature type="domain" description="Helix-turn-helix type 11" evidence="1">
    <location>
        <begin position="9"/>
        <end position="61"/>
    </location>
</feature>
<dbReference type="PROSITE" id="PS52050">
    <property type="entry name" value="WYL"/>
    <property type="match status" value="1"/>
</dbReference>
<dbReference type="Pfam" id="PF25583">
    <property type="entry name" value="WCX"/>
    <property type="match status" value="1"/>
</dbReference>